<evidence type="ECO:0000256" key="4">
    <source>
        <dbReference type="ARBA" id="ARBA00023180"/>
    </source>
</evidence>
<feature type="chain" id="PRO_5046608518" evidence="8">
    <location>
        <begin position="17"/>
        <end position="596"/>
    </location>
</feature>
<dbReference type="InterPro" id="IPR018933">
    <property type="entry name" value="Netrin_module_non-TIMP"/>
</dbReference>
<feature type="compositionally biased region" description="Low complexity" evidence="7">
    <location>
        <begin position="407"/>
        <end position="426"/>
    </location>
</feature>
<dbReference type="Pfam" id="PF01759">
    <property type="entry name" value="NTR"/>
    <property type="match status" value="1"/>
</dbReference>
<keyword evidence="1 8" id="KW-0732">Signal</keyword>
<keyword evidence="3 6" id="KW-1015">Disulfide bond</keyword>
<keyword evidence="5 6" id="KW-0424">Laminin EGF-like domain</keyword>
<dbReference type="InterPro" id="IPR008993">
    <property type="entry name" value="TIMP-like_OB-fold"/>
</dbReference>
<gene>
    <name evidence="11" type="primary">LOC101399691</name>
</gene>
<feature type="domain" description="Laminin EGF-like" evidence="9">
    <location>
        <begin position="275"/>
        <end position="324"/>
    </location>
</feature>
<evidence type="ECO:0000259" key="9">
    <source>
        <dbReference type="PROSITE" id="PS50027"/>
    </source>
</evidence>
<dbReference type="PROSITE" id="PS01248">
    <property type="entry name" value="EGF_LAM_1"/>
    <property type="match status" value="2"/>
</dbReference>
<dbReference type="SUPFAM" id="SSF50242">
    <property type="entry name" value="TIMP-like"/>
    <property type="match status" value="1"/>
</dbReference>
<dbReference type="InterPro" id="IPR002049">
    <property type="entry name" value="LE_dom"/>
</dbReference>
<evidence type="ECO:0000256" key="7">
    <source>
        <dbReference type="SAM" id="MobiDB-lite"/>
    </source>
</evidence>
<proteinExistence type="predicted"/>
<sequence length="596" mass="64015">MPVTFALLLLLSQATADPCYHPGGRPRFCLPPVTQLAGMAASCPQACALSPGADLGPQATCNGSLTLALGGSFLLTSVSLRFCTPGPPALVLSAAWATGGPWRSLWRRPAWPGALGGPEKVTFRAPPGPKASVVASHLRMEFGGRAGLAAAGVRGRCQCHGHAARCAARARPPRCRCRHHTTGPGCESCRPSHRDWPWRPATPWHPHPCLPCSCNQHARRCRFNSELFRLSGGRSGGVCERCRHHTAGRHCHYCQPGFWRDPSQPITSRKACRACQCHPIGATGGTCNHTSGQCSCKLGVTGLTCNRCGPGYQQSHSPRMPCQRIPEATTTLSTTPGAHSSDPQCQNYCNISDTRVHMSLRRYCQQDYVLRAQVLASEGAGPAWQRLAVRVLAVYKQRARPVRRGGQESAPAAAAACGLRPRAPGRTTSAADRRPRTPTKELGSDLERSLTPRRSLPPPPGQRPSPHPTLPRDPRAALRQPLAETRVEHWAGAARAGAGSTRGPRELGDPGSSGASGPEHEGFRRLSQLHLKRPSFPLLRRMGTASSGPQVSGPPRPPQPQHGRERGPAPNDPSILPLGHPPTHTHKHQPEERPLL</sequence>
<evidence type="ECO:0000256" key="5">
    <source>
        <dbReference type="ARBA" id="ARBA00023292"/>
    </source>
</evidence>
<keyword evidence="10" id="KW-1185">Reference proteome</keyword>
<feature type="disulfide bond" evidence="6">
    <location>
        <begin position="308"/>
        <end position="322"/>
    </location>
</feature>
<evidence type="ECO:0000256" key="1">
    <source>
        <dbReference type="ARBA" id="ARBA00022729"/>
    </source>
</evidence>
<dbReference type="PANTHER" id="PTHR10574">
    <property type="entry name" value="NETRIN/LAMININ-RELATED"/>
    <property type="match status" value="1"/>
</dbReference>
<dbReference type="PROSITE" id="PS50027">
    <property type="entry name" value="EGF_LAM_2"/>
    <property type="match status" value="1"/>
</dbReference>
<evidence type="ECO:0000256" key="8">
    <source>
        <dbReference type="SAM" id="SignalP"/>
    </source>
</evidence>
<evidence type="ECO:0000256" key="2">
    <source>
        <dbReference type="ARBA" id="ARBA00022737"/>
    </source>
</evidence>
<dbReference type="Gene3D" id="2.10.25.10">
    <property type="entry name" value="Laminin"/>
    <property type="match status" value="3"/>
</dbReference>
<dbReference type="PANTHER" id="PTHR10574:SF262">
    <property type="entry name" value="NETRIN-5"/>
    <property type="match status" value="1"/>
</dbReference>
<evidence type="ECO:0000256" key="6">
    <source>
        <dbReference type="PROSITE-ProRule" id="PRU00460"/>
    </source>
</evidence>
<name>A0ABM0I517_CERSS</name>
<evidence type="ECO:0000256" key="3">
    <source>
        <dbReference type="ARBA" id="ARBA00023157"/>
    </source>
</evidence>
<feature type="disulfide bond" evidence="6">
    <location>
        <begin position="277"/>
        <end position="294"/>
    </location>
</feature>
<dbReference type="Pfam" id="PF00053">
    <property type="entry name" value="EGF_laminin"/>
    <property type="match status" value="2"/>
</dbReference>
<dbReference type="SMART" id="SM00180">
    <property type="entry name" value="EGF_Lam"/>
    <property type="match status" value="3"/>
</dbReference>
<organism evidence="10 11">
    <name type="scientific">Ceratotherium simum simum</name>
    <name type="common">Southern white rhinoceros</name>
    <dbReference type="NCBI Taxonomy" id="73337"/>
    <lineage>
        <taxon>Eukaryota</taxon>
        <taxon>Metazoa</taxon>
        <taxon>Chordata</taxon>
        <taxon>Craniata</taxon>
        <taxon>Vertebrata</taxon>
        <taxon>Euteleostomi</taxon>
        <taxon>Mammalia</taxon>
        <taxon>Eutheria</taxon>
        <taxon>Laurasiatheria</taxon>
        <taxon>Perissodactyla</taxon>
        <taxon>Rhinocerotidae</taxon>
        <taxon>Ceratotherium</taxon>
    </lineage>
</organism>
<dbReference type="Proteomes" id="UP000694910">
    <property type="component" value="Unplaced"/>
</dbReference>
<protein>
    <submittedName>
        <fullName evidence="11">Netrin-5</fullName>
    </submittedName>
</protein>
<keyword evidence="2" id="KW-0677">Repeat</keyword>
<feature type="region of interest" description="Disordered" evidence="7">
    <location>
        <begin position="492"/>
        <end position="596"/>
    </location>
</feature>
<dbReference type="Pfam" id="PF24973">
    <property type="entry name" value="EGF_LMN_ATRN"/>
    <property type="match status" value="1"/>
</dbReference>
<feature type="compositionally biased region" description="Basic and acidic residues" evidence="7">
    <location>
        <begin position="431"/>
        <end position="450"/>
    </location>
</feature>
<dbReference type="GeneID" id="101399691"/>
<feature type="signal peptide" evidence="8">
    <location>
        <begin position="1"/>
        <end position="16"/>
    </location>
</feature>
<dbReference type="CDD" id="cd00055">
    <property type="entry name" value="EGF_Lam"/>
    <property type="match status" value="2"/>
</dbReference>
<accession>A0ABM0I517</accession>
<evidence type="ECO:0000313" key="11">
    <source>
        <dbReference type="RefSeq" id="XP_004440472.1"/>
    </source>
</evidence>
<reference evidence="11" key="1">
    <citation type="submission" date="2025-08" db="UniProtKB">
        <authorList>
            <consortium name="RefSeq"/>
        </authorList>
    </citation>
    <scope>IDENTIFICATION</scope>
</reference>
<dbReference type="SUPFAM" id="SSF57196">
    <property type="entry name" value="EGF/Laminin"/>
    <property type="match status" value="3"/>
</dbReference>
<keyword evidence="4" id="KW-0325">Glycoprotein</keyword>
<feature type="disulfide bond" evidence="6">
    <location>
        <begin position="275"/>
        <end position="287"/>
    </location>
</feature>
<dbReference type="InterPro" id="IPR050440">
    <property type="entry name" value="Laminin/Netrin_ECM"/>
</dbReference>
<feature type="compositionally biased region" description="Pro residues" evidence="7">
    <location>
        <begin position="455"/>
        <end position="469"/>
    </location>
</feature>
<dbReference type="RefSeq" id="XP_004440472.1">
    <property type="nucleotide sequence ID" value="XM_004440415.2"/>
</dbReference>
<dbReference type="Gene3D" id="2.40.50.120">
    <property type="match status" value="1"/>
</dbReference>
<dbReference type="InterPro" id="IPR056863">
    <property type="entry name" value="LMN_ATRN_NET-like_EGF"/>
</dbReference>
<evidence type="ECO:0000313" key="10">
    <source>
        <dbReference type="Proteomes" id="UP000694910"/>
    </source>
</evidence>
<feature type="disulfide bond" evidence="6">
    <location>
        <begin position="296"/>
        <end position="305"/>
    </location>
</feature>
<feature type="region of interest" description="Disordered" evidence="7">
    <location>
        <begin position="400"/>
        <end position="474"/>
    </location>
</feature>